<dbReference type="AlphaFoldDB" id="A0A553NV66"/>
<dbReference type="PROSITE" id="PS50948">
    <property type="entry name" value="PAN"/>
    <property type="match status" value="1"/>
</dbReference>
<dbReference type="Pfam" id="PF01390">
    <property type="entry name" value="SEA"/>
    <property type="match status" value="1"/>
</dbReference>
<keyword evidence="7" id="KW-1185">Reference proteome</keyword>
<evidence type="ECO:0000313" key="7">
    <source>
        <dbReference type="Proteomes" id="UP000318571"/>
    </source>
</evidence>
<organism evidence="6 7">
    <name type="scientific">Tigriopus californicus</name>
    <name type="common">Marine copepod</name>
    <dbReference type="NCBI Taxonomy" id="6832"/>
    <lineage>
        <taxon>Eukaryota</taxon>
        <taxon>Metazoa</taxon>
        <taxon>Ecdysozoa</taxon>
        <taxon>Arthropoda</taxon>
        <taxon>Crustacea</taxon>
        <taxon>Multicrustacea</taxon>
        <taxon>Hexanauplia</taxon>
        <taxon>Copepoda</taxon>
        <taxon>Harpacticoida</taxon>
        <taxon>Harpacticidae</taxon>
        <taxon>Tigriopus</taxon>
    </lineage>
</organism>
<dbReference type="PROSITE" id="PS50092">
    <property type="entry name" value="TSP1"/>
    <property type="match status" value="1"/>
</dbReference>
<reference evidence="6 7" key="1">
    <citation type="journal article" date="2018" name="Nat. Ecol. Evol.">
        <title>Genomic signatures of mitonuclear coevolution across populations of Tigriopus californicus.</title>
        <authorList>
            <person name="Barreto F.S."/>
            <person name="Watson E.T."/>
            <person name="Lima T.G."/>
            <person name="Willett C.S."/>
            <person name="Edmands S."/>
            <person name="Li W."/>
            <person name="Burton R.S."/>
        </authorList>
    </citation>
    <scope>NUCLEOTIDE SEQUENCE [LARGE SCALE GENOMIC DNA]</scope>
    <source>
        <strain evidence="6 7">San Diego</strain>
    </source>
</reference>
<evidence type="ECO:0000256" key="2">
    <source>
        <dbReference type="ARBA" id="ARBA00023157"/>
    </source>
</evidence>
<feature type="domain" description="Apple" evidence="5">
    <location>
        <begin position="254"/>
        <end position="321"/>
    </location>
</feature>
<protein>
    <recommendedName>
        <fullName evidence="5">Apple domain-containing protein</fullName>
    </recommendedName>
</protein>
<evidence type="ECO:0000256" key="3">
    <source>
        <dbReference type="SAM" id="MobiDB-lite"/>
    </source>
</evidence>
<dbReference type="Gene3D" id="2.10.25.10">
    <property type="entry name" value="Laminin"/>
    <property type="match status" value="1"/>
</dbReference>
<dbReference type="SMART" id="SM00209">
    <property type="entry name" value="TSP1"/>
    <property type="match status" value="1"/>
</dbReference>
<feature type="chain" id="PRO_5022091450" description="Apple domain-containing protein" evidence="4">
    <location>
        <begin position="22"/>
        <end position="695"/>
    </location>
</feature>
<evidence type="ECO:0000259" key="5">
    <source>
        <dbReference type="PROSITE" id="PS50948"/>
    </source>
</evidence>
<dbReference type="OMA" id="KACHESA"/>
<evidence type="ECO:0000256" key="4">
    <source>
        <dbReference type="SAM" id="SignalP"/>
    </source>
</evidence>
<gene>
    <name evidence="6" type="ORF">TCAL_09878</name>
</gene>
<proteinExistence type="predicted"/>
<dbReference type="InterPro" id="IPR036383">
    <property type="entry name" value="TSP1_rpt_sf"/>
</dbReference>
<feature type="non-terminal residue" evidence="6">
    <location>
        <position position="695"/>
    </location>
</feature>
<sequence>STHKVLLLQVIVSTCVNFALSQKECCSILKINTKGPSNETQSIRLGIYHREGEFSGKPAYVHSQRTERLFYISGRARGLWMVGPELGRFSGGLANRGDTQCPEDILRPWKYADISGWKTDPDLTIECHQLENECLYADNTALMGGDLRVDSDGKPIPTIVTGTTRCIDLCNRTPECQYWVISKQGQKSQCILKKWKGRLVKKEGYVSGSLPKACFSVNKRPRNDDGPVEVHQIESDETGASSSNQTGYKGHSECIYENLQFSGGNLKTINDTTFSSCKNACEFLPDCTFFSLKAGQCLLKSEHVEIERELGVLSGMTDEACEQVLAVKEASSKSKKTEENGLDEQEGHKYEPLYQENVINGKFKIMNSWDDALNNPGSDAFKDLAKTITRGLEEILLSNDELSNHVDFKVEIIGFKKGSVICNYNIHYILKQGFVAVPFIIKPSNVTSVLNEGFQFKQGILFQRFVIAAGSHKAASPVDHCDAKGCSHKCAYDYDLEDYVCTCPPKLQLGEDIKTCEDPTAISTIRPEVTCSWSTWEEWSDCSSQCGEGTRTRYRSSLVEENCSGKNNEVRKCLLMACPTSKEPRYDSTFQPTVTTQRTVFQEASTTANDAFDTTTDQTTIDMTLDDTMIITDKSTKPSQNFIPRIDFQEQSQSDSTTTQDVPLTEMSTIAFTTSLSTETEPGTEISFSTESSVF</sequence>
<keyword evidence="4" id="KW-0732">Signal</keyword>
<evidence type="ECO:0000313" key="6">
    <source>
        <dbReference type="EMBL" id="TRY69316.1"/>
    </source>
</evidence>
<dbReference type="STRING" id="6832.A0A553NV66"/>
<keyword evidence="2" id="KW-1015">Disulfide bond</keyword>
<feature type="region of interest" description="Disordered" evidence="3">
    <location>
        <begin position="675"/>
        <end position="695"/>
    </location>
</feature>
<dbReference type="InterPro" id="IPR003609">
    <property type="entry name" value="Pan_app"/>
</dbReference>
<feature type="signal peptide" evidence="4">
    <location>
        <begin position="1"/>
        <end position="21"/>
    </location>
</feature>
<dbReference type="InterPro" id="IPR000884">
    <property type="entry name" value="TSP1_rpt"/>
</dbReference>
<dbReference type="GO" id="GO:0006508">
    <property type="term" value="P:proteolysis"/>
    <property type="evidence" value="ECO:0007669"/>
    <property type="project" value="InterPro"/>
</dbReference>
<dbReference type="SUPFAM" id="SSF82895">
    <property type="entry name" value="TSP-1 type 1 repeat"/>
    <property type="match status" value="1"/>
</dbReference>
<dbReference type="GO" id="GO:0005576">
    <property type="term" value="C:extracellular region"/>
    <property type="evidence" value="ECO:0007669"/>
    <property type="project" value="InterPro"/>
</dbReference>
<dbReference type="Pfam" id="PF00090">
    <property type="entry name" value="TSP_1"/>
    <property type="match status" value="1"/>
</dbReference>
<evidence type="ECO:0000256" key="1">
    <source>
        <dbReference type="ARBA" id="ARBA00022737"/>
    </source>
</evidence>
<dbReference type="SMART" id="SM00223">
    <property type="entry name" value="APPLE"/>
    <property type="match status" value="2"/>
</dbReference>
<dbReference type="InterPro" id="IPR000082">
    <property type="entry name" value="SEA_dom"/>
</dbReference>
<dbReference type="Gene3D" id="3.50.4.10">
    <property type="entry name" value="Hepatocyte Growth Factor"/>
    <property type="match status" value="2"/>
</dbReference>
<name>A0A553NV66_TIGCA</name>
<dbReference type="Gene3D" id="2.20.100.10">
    <property type="entry name" value="Thrombospondin type-1 (TSP1) repeat"/>
    <property type="match status" value="1"/>
</dbReference>
<keyword evidence="1" id="KW-0677">Repeat</keyword>
<dbReference type="InterPro" id="IPR000177">
    <property type="entry name" value="Apple"/>
</dbReference>
<feature type="non-terminal residue" evidence="6">
    <location>
        <position position="1"/>
    </location>
</feature>
<accession>A0A553NV66</accession>
<comment type="caution">
    <text evidence="6">The sequence shown here is derived from an EMBL/GenBank/DDBJ whole genome shotgun (WGS) entry which is preliminary data.</text>
</comment>
<dbReference type="SUPFAM" id="SSF57414">
    <property type="entry name" value="Hairpin loop containing domain-like"/>
    <property type="match status" value="1"/>
</dbReference>
<dbReference type="EMBL" id="VCGU01000010">
    <property type="protein sequence ID" value="TRY69316.1"/>
    <property type="molecule type" value="Genomic_DNA"/>
</dbReference>
<dbReference type="Proteomes" id="UP000318571">
    <property type="component" value="Chromosome 1"/>
</dbReference>